<dbReference type="Pfam" id="PF25789">
    <property type="entry name" value="TPR_NAA35"/>
    <property type="match status" value="1"/>
</dbReference>
<dbReference type="GO" id="GO:0031417">
    <property type="term" value="C:NatC complex"/>
    <property type="evidence" value="ECO:0007669"/>
    <property type="project" value="InterPro"/>
</dbReference>
<sequence length="695" mass="78908">MEYTCITDALDAAAKQLNPHNPLLTGDGFDLRNSMTALEIGDDRMDVDFSNPLLLSKCVSLPPSSSNVDENFQTILTTTAPIHVHNPPIPSYAILNAFALKLNVRLVAYLKGDCSFMESVGTAGVHDEICTPAPPSPESSAIPSPGHDRDQIKCLLHLFCFNTVMTVRDIAWYGDVYEEEDIGMGYNDVDMGQWKRELSELSNVLTELFDFPLESLTPAETSHRISALSLCETWLQGHPVHACIYPSIEDSVKYWQSSVNVLQKSVGNLLSLPGMEDCFLRRLAAHYRTPLPVLNRSLLSLNLYTSDMILGQFGLHDVICQDMLDRGIARVIVVDEVVLDFIQGIGRPIFEWVKVGSWNLERRYEQLSSNKNCIKPWDDILRSALLVDQSLSERLQIESTYIYSYCLSFVVSYQLELLMSGDRGGQWFSDVRWWYGDYLHNCSSKITDRFREAANMIREMQKRQFVEIKRKEMQEEWEAKSKKKRKSKAKIQKELDEIAYVPSESEVRTQYLSEVDILCAHFNRYLCCGLFRLIAALKVSKIMPQLTYSYTSPSNIFESVIKHLMGSQPPLLTYEDYLKAAASAEPGSKNALDILDQASEAFGYCKQLIEQVSKFRKEITSEGDLFGLISEDEVKKLAKITISNNLSCLKIKGIISKFKSGDGVWSKEDTKYAVRFNSSIHEWYEVVEVVEKSKR</sequence>
<proteinExistence type="predicted"/>
<dbReference type="InterPro" id="IPR007244">
    <property type="entry name" value="Naa35_N"/>
</dbReference>
<dbReference type="PANTHER" id="PTHR21373:SF0">
    <property type="entry name" value="N-ALPHA-ACETYLTRANSFERASE 35, NATC AUXILIARY SUBUNIT"/>
    <property type="match status" value="1"/>
</dbReference>
<evidence type="ECO:0000313" key="2">
    <source>
        <dbReference type="EMBL" id="GMI03151.1"/>
    </source>
</evidence>
<dbReference type="AlphaFoldDB" id="A0A9W7CEI9"/>
<keyword evidence="3" id="KW-1185">Reference proteome</keyword>
<dbReference type="PANTHER" id="PTHR21373">
    <property type="entry name" value="GLUCOSE REPRESSIBLE PROTEIN MAK10"/>
    <property type="match status" value="1"/>
</dbReference>
<name>A0A9W7CEI9_9STRA</name>
<protein>
    <recommendedName>
        <fullName evidence="1">NAA35-like TPR repeats domain-containing protein</fullName>
    </recommendedName>
</protein>
<reference evidence="3" key="1">
    <citation type="journal article" date="2023" name="Commun. Biol.">
        <title>Genome analysis of Parmales, the sister group of diatoms, reveals the evolutionary specialization of diatoms from phago-mixotrophs to photoautotrophs.</title>
        <authorList>
            <person name="Ban H."/>
            <person name="Sato S."/>
            <person name="Yoshikawa S."/>
            <person name="Yamada K."/>
            <person name="Nakamura Y."/>
            <person name="Ichinomiya M."/>
            <person name="Sato N."/>
            <person name="Blanc-Mathieu R."/>
            <person name="Endo H."/>
            <person name="Kuwata A."/>
            <person name="Ogata H."/>
        </authorList>
    </citation>
    <scope>NUCLEOTIDE SEQUENCE [LARGE SCALE GENOMIC DNA]</scope>
    <source>
        <strain evidence="3">NIES 3700</strain>
    </source>
</reference>
<evidence type="ECO:0000313" key="3">
    <source>
        <dbReference type="Proteomes" id="UP001165122"/>
    </source>
</evidence>
<feature type="domain" description="NAA35-like TPR repeats" evidence="1">
    <location>
        <begin position="292"/>
        <end position="686"/>
    </location>
</feature>
<evidence type="ECO:0000259" key="1">
    <source>
        <dbReference type="Pfam" id="PF25789"/>
    </source>
</evidence>
<dbReference type="Proteomes" id="UP001165122">
    <property type="component" value="Unassembled WGS sequence"/>
</dbReference>
<dbReference type="OrthoDB" id="269405at2759"/>
<organism evidence="2 3">
    <name type="scientific">Triparma laevis f. longispina</name>
    <dbReference type="NCBI Taxonomy" id="1714387"/>
    <lineage>
        <taxon>Eukaryota</taxon>
        <taxon>Sar</taxon>
        <taxon>Stramenopiles</taxon>
        <taxon>Ochrophyta</taxon>
        <taxon>Bolidophyceae</taxon>
        <taxon>Parmales</taxon>
        <taxon>Triparmaceae</taxon>
        <taxon>Triparma</taxon>
    </lineage>
</organism>
<dbReference type="InterPro" id="IPR057982">
    <property type="entry name" value="TPR_NAA35"/>
</dbReference>
<gene>
    <name evidence="2" type="ORF">TrLO_g2506</name>
</gene>
<dbReference type="EMBL" id="BRXW01000053">
    <property type="protein sequence ID" value="GMI03151.1"/>
    <property type="molecule type" value="Genomic_DNA"/>
</dbReference>
<comment type="caution">
    <text evidence="2">The sequence shown here is derived from an EMBL/GenBank/DDBJ whole genome shotgun (WGS) entry which is preliminary data.</text>
</comment>
<accession>A0A9W7CEI9</accession>